<dbReference type="InterPro" id="IPR012349">
    <property type="entry name" value="Split_barrel_FMN-bd"/>
</dbReference>
<dbReference type="EMBL" id="JASCTH010000019">
    <property type="protein sequence ID" value="MDI6102462.1"/>
    <property type="molecule type" value="Genomic_DNA"/>
</dbReference>
<organism evidence="1 2">
    <name type="scientific">Actinoplanes sandaracinus</name>
    <dbReference type="NCBI Taxonomy" id="3045177"/>
    <lineage>
        <taxon>Bacteria</taxon>
        <taxon>Bacillati</taxon>
        <taxon>Actinomycetota</taxon>
        <taxon>Actinomycetes</taxon>
        <taxon>Micromonosporales</taxon>
        <taxon>Micromonosporaceae</taxon>
        <taxon>Actinoplanes</taxon>
    </lineage>
</organism>
<keyword evidence="2" id="KW-1185">Reference proteome</keyword>
<name>A0ABT6WRV2_9ACTN</name>
<comment type="caution">
    <text evidence="1">The sequence shown here is derived from an EMBL/GenBank/DDBJ whole genome shotgun (WGS) entry which is preliminary data.</text>
</comment>
<proteinExistence type="predicted"/>
<sequence>MTSVAPANTSWKFARATAPVAAALAGRRWFPLWAVVHHRGRKSGRDLTVPVAIVTTPEGYIINLPFGAGTNWVRNVLAAGGCTLRWKGADLRATDPRIIDAASARPYYTRTTWAVAQRLFPADAWLLLHRG</sequence>
<accession>A0ABT6WRV2</accession>
<dbReference type="InterPro" id="IPR004378">
    <property type="entry name" value="F420H2_quin_Rdtase"/>
</dbReference>
<dbReference type="RefSeq" id="WP_282763500.1">
    <property type="nucleotide sequence ID" value="NZ_JASCTH010000019.1"/>
</dbReference>
<evidence type="ECO:0000313" key="2">
    <source>
        <dbReference type="Proteomes" id="UP001241758"/>
    </source>
</evidence>
<dbReference type="Gene3D" id="2.30.110.10">
    <property type="entry name" value="Electron Transport, Fmn-binding Protein, Chain A"/>
    <property type="match status" value="1"/>
</dbReference>
<protein>
    <submittedName>
        <fullName evidence="1">Nitroreductase family deazaflavin-dependent oxidoreductase</fullName>
    </submittedName>
</protein>
<reference evidence="1 2" key="1">
    <citation type="submission" date="2023-05" db="EMBL/GenBank/DDBJ databases">
        <title>Actinoplanes sp. NEAU-A12 genome sequencing.</title>
        <authorList>
            <person name="Wang Z.-S."/>
        </authorList>
    </citation>
    <scope>NUCLEOTIDE SEQUENCE [LARGE SCALE GENOMIC DNA]</scope>
    <source>
        <strain evidence="1 2">NEAU-A12</strain>
    </source>
</reference>
<dbReference type="NCBIfam" id="TIGR00026">
    <property type="entry name" value="hi_GC_TIGR00026"/>
    <property type="match status" value="1"/>
</dbReference>
<evidence type="ECO:0000313" key="1">
    <source>
        <dbReference type="EMBL" id="MDI6102462.1"/>
    </source>
</evidence>
<gene>
    <name evidence="1" type="ORF">QLQ12_27965</name>
</gene>
<dbReference type="Proteomes" id="UP001241758">
    <property type="component" value="Unassembled WGS sequence"/>
</dbReference>